<name>A0AAW0GXX1_9APHY</name>
<reference evidence="2 3" key="1">
    <citation type="submission" date="2022-09" db="EMBL/GenBank/DDBJ databases">
        <authorList>
            <person name="Palmer J.M."/>
        </authorList>
    </citation>
    <scope>NUCLEOTIDE SEQUENCE [LARGE SCALE GENOMIC DNA]</scope>
    <source>
        <strain evidence="2 3">DSM 7382</strain>
    </source>
</reference>
<gene>
    <name evidence="2" type="ORF">QCA50_000415</name>
</gene>
<dbReference type="GO" id="GO:0070860">
    <property type="term" value="C:RNA polymerase I core factor complex"/>
    <property type="evidence" value="ECO:0007669"/>
    <property type="project" value="TreeGrafter"/>
</dbReference>
<dbReference type="InterPro" id="IPR053029">
    <property type="entry name" value="RNA_pol_I-specific_init_factor"/>
</dbReference>
<comment type="caution">
    <text evidence="2">The sequence shown here is derived from an EMBL/GenBank/DDBJ whole genome shotgun (WGS) entry which is preliminary data.</text>
</comment>
<feature type="compositionally biased region" description="Basic and acidic residues" evidence="1">
    <location>
        <begin position="227"/>
        <end position="236"/>
    </location>
</feature>
<dbReference type="Pfam" id="PF04090">
    <property type="entry name" value="Rrn11"/>
    <property type="match status" value="1"/>
</dbReference>
<evidence type="ECO:0000313" key="3">
    <source>
        <dbReference type="Proteomes" id="UP001385951"/>
    </source>
</evidence>
<dbReference type="GO" id="GO:0042790">
    <property type="term" value="P:nucleolar large rRNA transcription by RNA polymerase I"/>
    <property type="evidence" value="ECO:0007669"/>
    <property type="project" value="TreeGrafter"/>
</dbReference>
<dbReference type="EMBL" id="JASBNA010000001">
    <property type="protein sequence ID" value="KAK7695778.1"/>
    <property type="molecule type" value="Genomic_DNA"/>
</dbReference>
<sequence>MSCSEDIILFDLPGSKALNTARKLHIRRLYDVLQLCLLRQDFARARKAWAILVRCKEVHWKALWKTGVLLLDVSDYDFEQERETAKRVDYLSTMMLQQSQDKESILQELILRFIKAGKHRRALDELELYIPSPPYDTNPVLHLFAGLLCLYLSQGQQDTEHGTADHGEFNPGMLRDAQVFFERARILDPENEFASSWIEKIPSMSQQQNSSPRNSPDSDEEINIDDAEQRNKRMRR</sequence>
<dbReference type="Proteomes" id="UP001385951">
    <property type="component" value="Unassembled WGS sequence"/>
</dbReference>
<dbReference type="GO" id="GO:0017025">
    <property type="term" value="F:TBP-class protein binding"/>
    <property type="evidence" value="ECO:0007669"/>
    <property type="project" value="TreeGrafter"/>
</dbReference>
<feature type="region of interest" description="Disordered" evidence="1">
    <location>
        <begin position="198"/>
        <end position="236"/>
    </location>
</feature>
<proteinExistence type="predicted"/>
<dbReference type="InterPro" id="IPR007224">
    <property type="entry name" value="TIF_Rrn11"/>
</dbReference>
<dbReference type="GO" id="GO:0001164">
    <property type="term" value="F:RNA polymerase I core promoter sequence-specific DNA binding"/>
    <property type="evidence" value="ECO:0007669"/>
    <property type="project" value="InterPro"/>
</dbReference>
<feature type="compositionally biased region" description="Low complexity" evidence="1">
    <location>
        <begin position="202"/>
        <end position="215"/>
    </location>
</feature>
<evidence type="ECO:0000313" key="2">
    <source>
        <dbReference type="EMBL" id="KAK7695778.1"/>
    </source>
</evidence>
<dbReference type="AlphaFoldDB" id="A0AAW0GXX1"/>
<feature type="compositionally biased region" description="Acidic residues" evidence="1">
    <location>
        <begin position="217"/>
        <end position="226"/>
    </location>
</feature>
<dbReference type="PANTHER" id="PTHR28244:SF1">
    <property type="entry name" value="RNA POLYMERASE I-SPECIFIC TRANSCRIPTION INITIATION FACTOR RRN11"/>
    <property type="match status" value="1"/>
</dbReference>
<accession>A0AAW0GXX1</accession>
<organism evidence="2 3">
    <name type="scientific">Cerrena zonata</name>
    <dbReference type="NCBI Taxonomy" id="2478898"/>
    <lineage>
        <taxon>Eukaryota</taxon>
        <taxon>Fungi</taxon>
        <taxon>Dikarya</taxon>
        <taxon>Basidiomycota</taxon>
        <taxon>Agaricomycotina</taxon>
        <taxon>Agaricomycetes</taxon>
        <taxon>Polyporales</taxon>
        <taxon>Cerrenaceae</taxon>
        <taxon>Cerrena</taxon>
    </lineage>
</organism>
<protein>
    <submittedName>
        <fullName evidence="2">Uncharacterized protein</fullName>
    </submittedName>
</protein>
<keyword evidence="3" id="KW-1185">Reference proteome</keyword>
<dbReference type="GO" id="GO:0001181">
    <property type="term" value="F:RNA polymerase I general transcription initiation factor activity"/>
    <property type="evidence" value="ECO:0007669"/>
    <property type="project" value="InterPro"/>
</dbReference>
<dbReference type="PANTHER" id="PTHR28244">
    <property type="entry name" value="RNA POLYMERASE I-SPECIFIC TRANSCRIPTION INITIATION FACTOR RRN11"/>
    <property type="match status" value="1"/>
</dbReference>
<evidence type="ECO:0000256" key="1">
    <source>
        <dbReference type="SAM" id="MobiDB-lite"/>
    </source>
</evidence>